<gene>
    <name evidence="5" type="ORF">A3E29_02960</name>
</gene>
<evidence type="ECO:0000259" key="4">
    <source>
        <dbReference type="Pfam" id="PF00391"/>
    </source>
</evidence>
<dbReference type="InterPro" id="IPR008279">
    <property type="entry name" value="PEP-util_enz_mobile_dom"/>
</dbReference>
<sequence>MTKLHSIRNLIIETNMNLYSWSLIESGFLLSPSVKRFVGGEFGQTVMHVVQDSGEWGVDVKLWNDLGQKVQNKLASRTLDAHQNLKEHLDHGKILFKLAGEVIDKDLSQWTTKRTIAWLKLSWDHYIELNALGFLAVVSDFDHNLLSNSLARILEKHSTPANPTQKYLAALISPNRPDLNWIELLDLLEIVRKYKTLNKITASAEFRRHAKKYKWLNYGYQGPLGTTDDFALRAKKLLADKKSIRQIYLEHKSQFEVIKQNQARIERHLKLTDHERYMFDQARTLMFTKAYRLNVRHAIQYAFELMFVHLGKQLALPLTFFRYCLREEILQLLTGHKVDTVEIIKRRNGVLKIVDRHKTRFIPARQIDQTLRKVLEKETVVKQDFVDGQVAFAGRARGRARLVFGIPDLGKVTHGDILVAVTTTPDVLPAMSRAIAFVTDSGGITSHAAIVAREMKKPCVIGTKFATKIFKDGDMIEVDANKGTVRKI</sequence>
<proteinExistence type="inferred from homology"/>
<name>A0A1F5PJR7_9BACT</name>
<organism evidence="5 6">
    <name type="scientific">Candidatus Doudnabacteria bacterium RIFCSPHIGHO2_12_FULL_48_16</name>
    <dbReference type="NCBI Taxonomy" id="1817838"/>
    <lineage>
        <taxon>Bacteria</taxon>
        <taxon>Candidatus Doudnaibacteriota</taxon>
    </lineage>
</organism>
<dbReference type="InterPro" id="IPR006319">
    <property type="entry name" value="PEP_synth"/>
</dbReference>
<evidence type="ECO:0000256" key="1">
    <source>
        <dbReference type="ARBA" id="ARBA00007837"/>
    </source>
</evidence>
<reference evidence="5 6" key="1">
    <citation type="journal article" date="2016" name="Nat. Commun.">
        <title>Thousands of microbial genomes shed light on interconnected biogeochemical processes in an aquifer system.</title>
        <authorList>
            <person name="Anantharaman K."/>
            <person name="Brown C.T."/>
            <person name="Hug L.A."/>
            <person name="Sharon I."/>
            <person name="Castelle C.J."/>
            <person name="Probst A.J."/>
            <person name="Thomas B.C."/>
            <person name="Singh A."/>
            <person name="Wilkins M.J."/>
            <person name="Karaoz U."/>
            <person name="Brodie E.L."/>
            <person name="Williams K.H."/>
            <person name="Hubbard S.S."/>
            <person name="Banfield J.F."/>
        </authorList>
    </citation>
    <scope>NUCLEOTIDE SEQUENCE [LARGE SCALE GENOMIC DNA]</scope>
</reference>
<dbReference type="GO" id="GO:0005524">
    <property type="term" value="F:ATP binding"/>
    <property type="evidence" value="ECO:0007669"/>
    <property type="project" value="UniProtKB-KW"/>
</dbReference>
<protein>
    <recommendedName>
        <fullName evidence="4">PEP-utilising enzyme mobile domain-containing protein</fullName>
    </recommendedName>
</protein>
<dbReference type="PANTHER" id="PTHR43030">
    <property type="entry name" value="PHOSPHOENOLPYRUVATE SYNTHASE"/>
    <property type="match status" value="1"/>
</dbReference>
<evidence type="ECO:0000313" key="6">
    <source>
        <dbReference type="Proteomes" id="UP000177682"/>
    </source>
</evidence>
<dbReference type="AlphaFoldDB" id="A0A1F5PJR7"/>
<accession>A0A1F5PJR7</accession>
<dbReference type="InterPro" id="IPR018274">
    <property type="entry name" value="PEP_util_AS"/>
</dbReference>
<comment type="similarity">
    <text evidence="1">Belongs to the PEP-utilizing enzyme family.</text>
</comment>
<dbReference type="Proteomes" id="UP000177682">
    <property type="component" value="Unassembled WGS sequence"/>
</dbReference>
<dbReference type="Pfam" id="PF00391">
    <property type="entry name" value="PEP-utilizers"/>
    <property type="match status" value="1"/>
</dbReference>
<dbReference type="PROSITE" id="PS00370">
    <property type="entry name" value="PEP_ENZYMES_PHOS_SITE"/>
    <property type="match status" value="1"/>
</dbReference>
<feature type="domain" description="PEP-utilising enzyme mobile" evidence="4">
    <location>
        <begin position="413"/>
        <end position="483"/>
    </location>
</feature>
<dbReference type="EMBL" id="MFEY01000007">
    <property type="protein sequence ID" value="OGE90044.1"/>
    <property type="molecule type" value="Genomic_DNA"/>
</dbReference>
<dbReference type="Gene3D" id="3.50.30.10">
    <property type="entry name" value="Phosphohistidine domain"/>
    <property type="match status" value="1"/>
</dbReference>
<evidence type="ECO:0000256" key="3">
    <source>
        <dbReference type="ARBA" id="ARBA00022840"/>
    </source>
</evidence>
<evidence type="ECO:0000256" key="2">
    <source>
        <dbReference type="ARBA" id="ARBA00022741"/>
    </source>
</evidence>
<evidence type="ECO:0000313" key="5">
    <source>
        <dbReference type="EMBL" id="OGE90044.1"/>
    </source>
</evidence>
<dbReference type="InterPro" id="IPR036637">
    <property type="entry name" value="Phosphohistidine_dom_sf"/>
</dbReference>
<dbReference type="PANTHER" id="PTHR43030:SF1">
    <property type="entry name" value="PHOSPHOENOLPYRUVATE SYNTHASE"/>
    <property type="match status" value="1"/>
</dbReference>
<keyword evidence="3" id="KW-0067">ATP-binding</keyword>
<comment type="caution">
    <text evidence="5">The sequence shown here is derived from an EMBL/GenBank/DDBJ whole genome shotgun (WGS) entry which is preliminary data.</text>
</comment>
<dbReference type="GO" id="GO:0008986">
    <property type="term" value="F:pyruvate, water dikinase activity"/>
    <property type="evidence" value="ECO:0007669"/>
    <property type="project" value="InterPro"/>
</dbReference>
<keyword evidence="2" id="KW-0547">Nucleotide-binding</keyword>
<dbReference type="SUPFAM" id="SSF52009">
    <property type="entry name" value="Phosphohistidine domain"/>
    <property type="match status" value="1"/>
</dbReference>